<proteinExistence type="predicted"/>
<reference evidence="1 2" key="1">
    <citation type="submission" date="2022-04" db="EMBL/GenBank/DDBJ databases">
        <title>Roseobacter sp. WL0113 is a bacterium isolated from neritic sediment.</title>
        <authorList>
            <person name="Wang L."/>
            <person name="He W."/>
            <person name="Zhang D.-F."/>
        </authorList>
    </citation>
    <scope>NUCLEOTIDE SEQUENCE [LARGE SCALE GENOMIC DNA]</scope>
    <source>
        <strain evidence="1 2">WL0113</strain>
    </source>
</reference>
<evidence type="ECO:0000313" key="2">
    <source>
        <dbReference type="Proteomes" id="UP001208690"/>
    </source>
</evidence>
<protein>
    <submittedName>
        <fullName evidence="1">DUF1801 domain-containing protein</fullName>
    </submittedName>
</protein>
<dbReference type="Proteomes" id="UP001208690">
    <property type="component" value="Unassembled WGS sequence"/>
</dbReference>
<comment type="caution">
    <text evidence="1">The sequence shown here is derived from an EMBL/GenBank/DDBJ whole genome shotgun (WGS) entry which is preliminary data.</text>
</comment>
<dbReference type="SUPFAM" id="SSF159888">
    <property type="entry name" value="YdhG-like"/>
    <property type="match status" value="1"/>
</dbReference>
<keyword evidence="2" id="KW-1185">Reference proteome</keyword>
<dbReference type="RefSeq" id="WP_263844743.1">
    <property type="nucleotide sequence ID" value="NZ_JALIEB010000008.1"/>
</dbReference>
<gene>
    <name evidence="1" type="ORF">MUB52_13415</name>
</gene>
<evidence type="ECO:0000313" key="1">
    <source>
        <dbReference type="EMBL" id="MCV3272430.1"/>
    </source>
</evidence>
<accession>A0ABT3BFR9</accession>
<name>A0ABT3BFR9_9RHOB</name>
<organism evidence="1 2">
    <name type="scientific">Roseobacter sinensis</name>
    <dbReference type="NCBI Taxonomy" id="2931391"/>
    <lineage>
        <taxon>Bacteria</taxon>
        <taxon>Pseudomonadati</taxon>
        <taxon>Pseudomonadota</taxon>
        <taxon>Alphaproteobacteria</taxon>
        <taxon>Rhodobacterales</taxon>
        <taxon>Roseobacteraceae</taxon>
        <taxon>Roseobacter</taxon>
    </lineage>
</organism>
<sequence>MPPLPDDVHSCTLRWPAPARAHFDALREIVYRVADRAGVGALTETLKWGHPAWLPARPRIGSTLRCDWHETMPDRLSLYVHCQTTLVETMRTLYPRAFTYDGSRALHMPLAQPIPGDAVDHCAFLTLTYHRKTA</sequence>
<dbReference type="EMBL" id="JALIEB010000008">
    <property type="protein sequence ID" value="MCV3272430.1"/>
    <property type="molecule type" value="Genomic_DNA"/>
</dbReference>